<proteinExistence type="predicted"/>
<dbReference type="AlphaFoldDB" id="A0A0M8ZQP9"/>
<name>A0A0M8ZQP9_9HYME</name>
<dbReference type="EMBL" id="KQ435898">
    <property type="protein sequence ID" value="KOX69180.1"/>
    <property type="molecule type" value="Genomic_DNA"/>
</dbReference>
<dbReference type="Proteomes" id="UP000053105">
    <property type="component" value="Unassembled WGS sequence"/>
</dbReference>
<organism evidence="1 2">
    <name type="scientific">Melipona quadrifasciata</name>
    <dbReference type="NCBI Taxonomy" id="166423"/>
    <lineage>
        <taxon>Eukaryota</taxon>
        <taxon>Metazoa</taxon>
        <taxon>Ecdysozoa</taxon>
        <taxon>Arthropoda</taxon>
        <taxon>Hexapoda</taxon>
        <taxon>Insecta</taxon>
        <taxon>Pterygota</taxon>
        <taxon>Neoptera</taxon>
        <taxon>Endopterygota</taxon>
        <taxon>Hymenoptera</taxon>
        <taxon>Apocrita</taxon>
        <taxon>Aculeata</taxon>
        <taxon>Apoidea</taxon>
        <taxon>Anthophila</taxon>
        <taxon>Apidae</taxon>
        <taxon>Melipona</taxon>
    </lineage>
</organism>
<evidence type="ECO:0000313" key="1">
    <source>
        <dbReference type="EMBL" id="KOX69180.1"/>
    </source>
</evidence>
<reference evidence="1 2" key="1">
    <citation type="submission" date="2015-07" db="EMBL/GenBank/DDBJ databases">
        <title>The genome of Melipona quadrifasciata.</title>
        <authorList>
            <person name="Pan H."/>
            <person name="Kapheim K."/>
        </authorList>
    </citation>
    <scope>NUCLEOTIDE SEQUENCE [LARGE SCALE GENOMIC DNA]</scope>
    <source>
        <strain evidence="1">0111107301</strain>
        <tissue evidence="1">Whole body</tissue>
    </source>
</reference>
<accession>A0A0M8ZQP9</accession>
<sequence length="528" mass="61058">MQQSKLLECTYTVYAQTKTCQTLGFQKFTKRLKHAQIVSGRYRNGAKMESDIEMKFSNKILYNGGNSDSKFVIINNSFWRNGLKITKNDLLLSNREKIEREGRQRVISKNFNARADHDNSDLDRTVQLDKLSEKVCGALGIKGGQTQAEIYATSRSNIFKGTVPGTVPGQTVPQYRGICGSTRQQAPLSTYTPYFEDCYDGVKFKSCFQHHEQRKQELLPLKRWKGAAPNAAVRNAVFRILLKLGATSLFPHLERTFAGSFSIHIFTVLDYYDTYVNEITQIDLRPNLNRKLPINILLLGYSIESCRVSIYANEILPITWERETHVTTQTADSTEHLNDKKQKEYLNLGVRNLSKSNSKNATELRTNRLVTIINSRLKVGYFWRLINARFNELESYMNGAAHCEERWTEDVLMSHREIYETVEMWKKFVRLEDKVSESCRSQILRNKFKVMREKCLIFQSIISESDETDNFLDNAKCNVKFNRDFATDELREFASWKHTVGTGSRDVKNELRGNSELLDRVYSSYKTK</sequence>
<protein>
    <submittedName>
        <fullName evidence="1">Uncharacterized protein</fullName>
    </submittedName>
</protein>
<keyword evidence="2" id="KW-1185">Reference proteome</keyword>
<gene>
    <name evidence="1" type="ORF">WN51_06333</name>
</gene>
<evidence type="ECO:0000313" key="2">
    <source>
        <dbReference type="Proteomes" id="UP000053105"/>
    </source>
</evidence>